<dbReference type="GeneID" id="7016874"/>
<dbReference type="EMBL" id="CP000855">
    <property type="protein sequence ID" value="ACJ16063.1"/>
    <property type="molecule type" value="Genomic_DNA"/>
</dbReference>
<keyword evidence="4" id="KW-1185">Reference proteome</keyword>
<dbReference type="InterPro" id="IPR036388">
    <property type="entry name" value="WH-like_DNA-bd_sf"/>
</dbReference>
<dbReference type="KEGG" id="ton:TON_0576"/>
<dbReference type="SUPFAM" id="SSF46785">
    <property type="entry name" value="Winged helix' DNA-binding domain"/>
    <property type="match status" value="1"/>
</dbReference>
<accession>B6YUM7</accession>
<dbReference type="PATRIC" id="fig|523850.10.peg.575"/>
<proteinExistence type="predicted"/>
<dbReference type="InterPro" id="IPR002831">
    <property type="entry name" value="Tscrpt_reg_TrmB_N"/>
</dbReference>
<reference evidence="3 4" key="1">
    <citation type="journal article" date="2008" name="J. Bacteriol.">
        <title>The complete genome sequence of Thermococcus onnurineus NA1 reveals a mixed heterotrophic and carboxydotrophic metabolism.</title>
        <authorList>
            <person name="Lee H.S."/>
            <person name="Kang S.G."/>
            <person name="Bae S.S."/>
            <person name="Lim J.K."/>
            <person name="Cho Y."/>
            <person name="Kim Y.J."/>
            <person name="Jeon J.H."/>
            <person name="Cha S.S."/>
            <person name="Kwon K.K."/>
            <person name="Kim H.T."/>
            <person name="Park C.J."/>
            <person name="Lee H.W."/>
            <person name="Kim S.I."/>
            <person name="Chun J."/>
            <person name="Colwell R.R."/>
            <person name="Kim S.J."/>
            <person name="Lee J.H."/>
        </authorList>
    </citation>
    <scope>NUCLEOTIDE SEQUENCE [LARGE SCALE GENOMIC DNA]</scope>
    <source>
        <strain evidence="3 4">NA1</strain>
    </source>
</reference>
<gene>
    <name evidence="3" type="ordered locus">TON_0576</name>
</gene>
<keyword evidence="1" id="KW-0472">Membrane</keyword>
<dbReference type="InterPro" id="IPR011991">
    <property type="entry name" value="ArsR-like_HTH"/>
</dbReference>
<evidence type="ECO:0000313" key="3">
    <source>
        <dbReference type="EMBL" id="ACJ16063.1"/>
    </source>
</evidence>
<dbReference type="AlphaFoldDB" id="B6YUM7"/>
<dbReference type="CDD" id="cd00090">
    <property type="entry name" value="HTH_ARSR"/>
    <property type="match status" value="1"/>
</dbReference>
<dbReference type="GO" id="GO:0043565">
    <property type="term" value="F:sequence-specific DNA binding"/>
    <property type="evidence" value="ECO:0007669"/>
    <property type="project" value="InterPro"/>
</dbReference>
<dbReference type="Gene3D" id="1.10.10.10">
    <property type="entry name" value="Winged helix-like DNA-binding domain superfamily/Winged helix DNA-binding domain"/>
    <property type="match status" value="1"/>
</dbReference>
<keyword evidence="1" id="KW-1133">Transmembrane helix</keyword>
<name>B6YUM7_THEON</name>
<dbReference type="Pfam" id="PF01978">
    <property type="entry name" value="TrmB"/>
    <property type="match status" value="1"/>
</dbReference>
<dbReference type="InterPro" id="IPR000485">
    <property type="entry name" value="AsnC-type_HTH_dom"/>
</dbReference>
<dbReference type="OrthoDB" id="28494at2157"/>
<dbReference type="HOGENOM" id="CLU_079811_0_0_2"/>
<evidence type="ECO:0000313" key="4">
    <source>
        <dbReference type="Proteomes" id="UP000002727"/>
    </source>
</evidence>
<dbReference type="STRING" id="523850.TON_0576"/>
<dbReference type="Proteomes" id="UP000002727">
    <property type="component" value="Chromosome"/>
</dbReference>
<evidence type="ECO:0000256" key="1">
    <source>
        <dbReference type="SAM" id="Phobius"/>
    </source>
</evidence>
<dbReference type="PRINTS" id="PR00033">
    <property type="entry name" value="HTHASNC"/>
</dbReference>
<dbReference type="RefSeq" id="WP_012571535.1">
    <property type="nucleotide sequence ID" value="NC_011529.1"/>
</dbReference>
<organism evidence="3 4">
    <name type="scientific">Thermococcus onnurineus (strain NA1)</name>
    <dbReference type="NCBI Taxonomy" id="523850"/>
    <lineage>
        <taxon>Archaea</taxon>
        <taxon>Methanobacteriati</taxon>
        <taxon>Methanobacteriota</taxon>
        <taxon>Thermococci</taxon>
        <taxon>Thermococcales</taxon>
        <taxon>Thermococcaceae</taxon>
        <taxon>Thermococcus</taxon>
    </lineage>
</organism>
<dbReference type="eggNOG" id="arCOG00374">
    <property type="taxonomic scope" value="Archaea"/>
</dbReference>
<sequence length="282" mass="31723">MERKSLVIFMITALILVPVVSGEYTVSSLVLTVYEDGYVKVEYELLPADYASQIEVSLFGEHYENLFVENENGNPLNFRLDNGNLLIYSEDAQVVRVSYYTPDLTSKDGIVWTLKVSSESPFTVVLPENCIVVDLSDIPLEIAGNSITMPPGNQSVSYTLQYTGTSEENSSNYLLIALFVGVAVIGGIAVYLLRRKGSGGMERPKLTREEFEKKLEGLELNDEEKRALLYIFDKGGRASQAEVREAIGLPKTTAWRMFKRLERKGLVKVIKGRKENWVELRF</sequence>
<keyword evidence="1" id="KW-0812">Transmembrane</keyword>
<dbReference type="InterPro" id="IPR036390">
    <property type="entry name" value="WH_DNA-bd_sf"/>
</dbReference>
<evidence type="ECO:0000259" key="2">
    <source>
        <dbReference type="Pfam" id="PF01978"/>
    </source>
</evidence>
<feature type="domain" description="Transcription regulator TrmB N-terminal" evidence="2">
    <location>
        <begin position="215"/>
        <end position="274"/>
    </location>
</feature>
<feature type="transmembrane region" description="Helical" evidence="1">
    <location>
        <begin position="173"/>
        <end position="193"/>
    </location>
</feature>
<protein>
    <submittedName>
        <fullName evidence="3">Hypothetical membrane protein, conserved</fullName>
    </submittedName>
</protein>